<dbReference type="EMBL" id="NWUJ01000001">
    <property type="protein sequence ID" value="PFH38170.1"/>
    <property type="molecule type" value="Genomic_DNA"/>
</dbReference>
<dbReference type="PANTHER" id="PTHR45760">
    <property type="entry name" value="FI19922P1-RELATED"/>
    <property type="match status" value="1"/>
</dbReference>
<dbReference type="Gene3D" id="1.50.40.10">
    <property type="entry name" value="Mitochondrial carrier domain"/>
    <property type="match status" value="2"/>
</dbReference>
<comment type="caution">
    <text evidence="12">The sequence shown here is derived from an EMBL/GenBank/DDBJ whole genome shotgun (WGS) entry which is preliminary data.</text>
</comment>
<keyword evidence="5" id="KW-0677">Repeat</keyword>
<reference evidence="12 13" key="1">
    <citation type="submission" date="2017-09" db="EMBL/GenBank/DDBJ databases">
        <title>Genome sequencing of Besnoitia besnoiti strain Bb-Ger1.</title>
        <authorList>
            <person name="Schares G."/>
            <person name="Venepally P."/>
            <person name="Lorenzi H.A."/>
        </authorList>
    </citation>
    <scope>NUCLEOTIDE SEQUENCE [LARGE SCALE GENOMIC DNA]</scope>
    <source>
        <strain evidence="12 13">Bb-Ger1</strain>
    </source>
</reference>
<evidence type="ECO:0000256" key="9">
    <source>
        <dbReference type="ARBA" id="ARBA00023136"/>
    </source>
</evidence>
<evidence type="ECO:0000256" key="6">
    <source>
        <dbReference type="ARBA" id="ARBA00022792"/>
    </source>
</evidence>
<name>A0A2A9MQA5_BESBE</name>
<keyword evidence="7" id="KW-1133">Transmembrane helix</keyword>
<dbReference type="InterPro" id="IPR023395">
    <property type="entry name" value="MCP_dom_sf"/>
</dbReference>
<evidence type="ECO:0000313" key="13">
    <source>
        <dbReference type="Proteomes" id="UP000224006"/>
    </source>
</evidence>
<dbReference type="InterPro" id="IPR045315">
    <property type="entry name" value="Mtm1-like"/>
</dbReference>
<dbReference type="GO" id="GO:0005743">
    <property type="term" value="C:mitochondrial inner membrane"/>
    <property type="evidence" value="ECO:0007669"/>
    <property type="project" value="UniProtKB-SubCell"/>
</dbReference>
<dbReference type="RefSeq" id="XP_029222179.1">
    <property type="nucleotide sequence ID" value="XM_029359266.1"/>
</dbReference>
<keyword evidence="4 10" id="KW-0812">Transmembrane</keyword>
<sequence length="362" mass="39025">MNLEQVLVSSTVSGLLVGSICTPFDVVKNFWQFNPACAANRASLSASHVVRLLYSQQGVSGFWRGVVPAYATIIPANVTFFLAYERRRPDESPAWAGVKARAAAVLVTAPMELARTKMQASIGIPGQNQSFRQVLSQMIQIGGVFSLWKGVIPTLVRDLPFSAIYWQTTEYMKAWVERLAARSAPAPGGYLESSARRMRQRGDAPFSSIPDTSAAGSPLSAHVPSTSACCSPRSSAASSSCGAPTRTFVSSSLFQSFVFPFFSGAAASAVACVVTHPFDVLKTNVQASCHQMEPNLRQMGYLHLVSRGFVDVARTVYAQQGLRGFTVGLTPRLLKIVPSCAVLLASYEVTKYLCSQSLIDSM</sequence>
<comment type="subcellular location">
    <subcellularLocation>
        <location evidence="1">Mitochondrion inner membrane</location>
        <topology evidence="1">Multi-pass membrane protein</topology>
    </subcellularLocation>
</comment>
<evidence type="ECO:0000256" key="11">
    <source>
        <dbReference type="RuleBase" id="RU000488"/>
    </source>
</evidence>
<evidence type="ECO:0000256" key="7">
    <source>
        <dbReference type="ARBA" id="ARBA00022989"/>
    </source>
</evidence>
<evidence type="ECO:0000256" key="1">
    <source>
        <dbReference type="ARBA" id="ARBA00004448"/>
    </source>
</evidence>
<dbReference type="GeneID" id="40305574"/>
<dbReference type="InterPro" id="IPR018108">
    <property type="entry name" value="MCP_transmembrane"/>
</dbReference>
<accession>A0A2A9MQA5</accession>
<evidence type="ECO:0000313" key="12">
    <source>
        <dbReference type="EMBL" id="PFH38170.1"/>
    </source>
</evidence>
<evidence type="ECO:0000256" key="8">
    <source>
        <dbReference type="ARBA" id="ARBA00023128"/>
    </source>
</evidence>
<dbReference type="AlphaFoldDB" id="A0A2A9MQA5"/>
<evidence type="ECO:0000256" key="3">
    <source>
        <dbReference type="ARBA" id="ARBA00022448"/>
    </source>
</evidence>
<keyword evidence="13" id="KW-1185">Reference proteome</keyword>
<organism evidence="12 13">
    <name type="scientific">Besnoitia besnoiti</name>
    <name type="common">Apicomplexan protozoan</name>
    <dbReference type="NCBI Taxonomy" id="94643"/>
    <lineage>
        <taxon>Eukaryota</taxon>
        <taxon>Sar</taxon>
        <taxon>Alveolata</taxon>
        <taxon>Apicomplexa</taxon>
        <taxon>Conoidasida</taxon>
        <taxon>Coccidia</taxon>
        <taxon>Eucoccidiorida</taxon>
        <taxon>Eimeriorina</taxon>
        <taxon>Sarcocystidae</taxon>
        <taxon>Besnoitia</taxon>
    </lineage>
</organism>
<comment type="similarity">
    <text evidence="2 11">Belongs to the mitochondrial carrier (TC 2.A.29) family.</text>
</comment>
<dbReference type="Pfam" id="PF00153">
    <property type="entry name" value="Mito_carr"/>
    <property type="match status" value="3"/>
</dbReference>
<dbReference type="PROSITE" id="PS50920">
    <property type="entry name" value="SOLCAR"/>
    <property type="match status" value="2"/>
</dbReference>
<keyword evidence="6" id="KW-0999">Mitochondrion inner membrane</keyword>
<evidence type="ECO:0000256" key="10">
    <source>
        <dbReference type="PROSITE-ProRule" id="PRU00282"/>
    </source>
</evidence>
<dbReference type="PANTHER" id="PTHR45760:SF2">
    <property type="entry name" value="FI19922P1-RELATED"/>
    <property type="match status" value="1"/>
</dbReference>
<dbReference type="VEuPathDB" id="ToxoDB:BESB_005110"/>
<keyword evidence="9 10" id="KW-0472">Membrane</keyword>
<feature type="repeat" description="Solcar" evidence="10">
    <location>
        <begin position="255"/>
        <end position="353"/>
    </location>
</feature>
<proteinExistence type="inferred from homology"/>
<dbReference type="Proteomes" id="UP000224006">
    <property type="component" value="Chromosome I"/>
</dbReference>
<keyword evidence="3 11" id="KW-0813">Transport</keyword>
<dbReference type="KEGG" id="bbes:BESB_005110"/>
<keyword evidence="8" id="KW-0496">Mitochondrion</keyword>
<evidence type="ECO:0000256" key="4">
    <source>
        <dbReference type="ARBA" id="ARBA00022692"/>
    </source>
</evidence>
<gene>
    <name evidence="12" type="ORF">BESB_005110</name>
</gene>
<dbReference type="OrthoDB" id="409586at2759"/>
<evidence type="ECO:0000256" key="2">
    <source>
        <dbReference type="ARBA" id="ARBA00006375"/>
    </source>
</evidence>
<evidence type="ECO:0000256" key="5">
    <source>
        <dbReference type="ARBA" id="ARBA00022737"/>
    </source>
</evidence>
<dbReference type="SUPFAM" id="SSF103506">
    <property type="entry name" value="Mitochondrial carrier"/>
    <property type="match status" value="1"/>
</dbReference>
<dbReference type="GO" id="GO:1990542">
    <property type="term" value="P:mitochondrial transmembrane transport"/>
    <property type="evidence" value="ECO:0007669"/>
    <property type="project" value="InterPro"/>
</dbReference>
<feature type="repeat" description="Solcar" evidence="10">
    <location>
        <begin position="88"/>
        <end position="175"/>
    </location>
</feature>
<protein>
    <submittedName>
        <fullName evidence="12">Carrier superfamily protein</fullName>
    </submittedName>
</protein>